<evidence type="ECO:0000256" key="10">
    <source>
        <dbReference type="RuleBase" id="RU000437"/>
    </source>
</evidence>
<evidence type="ECO:0000256" key="3">
    <source>
        <dbReference type="ARBA" id="ARBA00011009"/>
    </source>
</evidence>
<comment type="subunit">
    <text evidence="4">Homodimer.</text>
</comment>
<comment type="similarity">
    <text evidence="3 10">Belongs to the NAD-dependent glycerol-3-phosphate dehydrogenase family.</text>
</comment>
<evidence type="ECO:0000256" key="5">
    <source>
        <dbReference type="ARBA" id="ARBA00023002"/>
    </source>
</evidence>
<dbReference type="InterPro" id="IPR036291">
    <property type="entry name" value="NAD(P)-bd_dom_sf"/>
</dbReference>
<comment type="catalytic activity">
    <reaction evidence="7 11">
        <text>sn-glycerol 3-phosphate + NAD(+) = dihydroxyacetone phosphate + NADH + H(+)</text>
        <dbReference type="Rhea" id="RHEA:11092"/>
        <dbReference type="ChEBI" id="CHEBI:15378"/>
        <dbReference type="ChEBI" id="CHEBI:57540"/>
        <dbReference type="ChEBI" id="CHEBI:57597"/>
        <dbReference type="ChEBI" id="CHEBI:57642"/>
        <dbReference type="ChEBI" id="CHEBI:57945"/>
        <dbReference type="EC" id="1.1.1.8"/>
    </reaction>
</comment>
<dbReference type="FunFam" id="1.10.1040.10:FF:000004">
    <property type="entry name" value="Glycerol-3-phosphate dehydrogenase [NAD(+)]"/>
    <property type="match status" value="1"/>
</dbReference>
<evidence type="ECO:0000256" key="11">
    <source>
        <dbReference type="RuleBase" id="RU361243"/>
    </source>
</evidence>
<evidence type="ECO:0000256" key="9">
    <source>
        <dbReference type="PIRSR" id="PIRSR000114-3"/>
    </source>
</evidence>
<keyword evidence="6 9" id="KW-0520">NAD</keyword>
<dbReference type="Proteomes" id="UP000037069">
    <property type="component" value="Unassembled WGS sequence"/>
</dbReference>
<dbReference type="STRING" id="7375.A0A0L0C6L0"/>
<sequence>MEKISVCVIGSGNWATAIAKIVAENALNLADLEDNVNMYVYEEQYEGKCLSDLINKLHINKKYAPQIKLPDNVVAVTDLVETAKYADIIIFVMPHPLIPDFCKTLLGKIKPDAMAVSVTKGFTPAEGGGFQLVSQTVTKFLKIPCAVLMGANLASELALNNYCEATIGCRDAKHAKLYKDIFESENFRVTIVDDADCVEVCGFLKHILSFGAGLLDGFDCNTNTKAACIRFGFLEMIRFIDVFYAGSKLCTMFESCGLADLITVCTASRSRRIAEAFVKTERPYEELEQELLGGEKLLGPIAAKSVSVMLKQKGLEDK</sequence>
<evidence type="ECO:0000256" key="8">
    <source>
        <dbReference type="PIRSR" id="PIRSR000114-1"/>
    </source>
</evidence>
<dbReference type="PANTHER" id="PTHR11728">
    <property type="entry name" value="GLYCEROL-3-PHOSPHATE DEHYDROGENASE"/>
    <property type="match status" value="1"/>
</dbReference>
<feature type="domain" description="Glycerol-3-phosphate dehydrogenase NAD-dependent N-terminal" evidence="12">
    <location>
        <begin position="6"/>
        <end position="174"/>
    </location>
</feature>
<dbReference type="PIRSF" id="PIRSF000114">
    <property type="entry name" value="Glycerol-3-P_dh"/>
    <property type="match status" value="1"/>
</dbReference>
<dbReference type="SUPFAM" id="SSF51735">
    <property type="entry name" value="NAD(P)-binding Rossmann-fold domains"/>
    <property type="match status" value="1"/>
</dbReference>
<feature type="domain" description="Glycerol-3-phosphate dehydrogenase NAD-dependent C-terminal" evidence="13">
    <location>
        <begin position="194"/>
        <end position="316"/>
    </location>
</feature>
<dbReference type="Pfam" id="PF07479">
    <property type="entry name" value="NAD_Gly3P_dh_C"/>
    <property type="match status" value="1"/>
</dbReference>
<dbReference type="GO" id="GO:0046168">
    <property type="term" value="P:glycerol-3-phosphate catabolic process"/>
    <property type="evidence" value="ECO:0007669"/>
    <property type="project" value="UniProtKB-UniRule"/>
</dbReference>
<comment type="pathway">
    <text evidence="2">Phospholipid metabolism; alpha-glycerophosphate cycle.</text>
</comment>
<keyword evidence="5 10" id="KW-0560">Oxidoreductase</keyword>
<dbReference type="PANTHER" id="PTHR11728:SF8">
    <property type="entry name" value="GLYCEROL-3-PHOSPHATE DEHYDROGENASE [NAD(+)]-RELATED"/>
    <property type="match status" value="1"/>
</dbReference>
<feature type="active site" description="Proton acceptor" evidence="8">
    <location>
        <position position="205"/>
    </location>
</feature>
<protein>
    <recommendedName>
        <fullName evidence="11">Glycerol-3-phosphate dehydrogenase [NAD(+)]</fullName>
        <ecNumber evidence="11">1.1.1.8</ecNumber>
    </recommendedName>
</protein>
<evidence type="ECO:0000256" key="7">
    <source>
        <dbReference type="ARBA" id="ARBA00048683"/>
    </source>
</evidence>
<dbReference type="EMBL" id="JRES01000835">
    <property type="protein sequence ID" value="KNC27905.1"/>
    <property type="molecule type" value="Genomic_DNA"/>
</dbReference>
<feature type="binding site" evidence="9">
    <location>
        <position position="296"/>
    </location>
    <ligand>
        <name>NAD(+)</name>
        <dbReference type="ChEBI" id="CHEBI:57540"/>
    </ligand>
</feature>
<dbReference type="InterPro" id="IPR011128">
    <property type="entry name" value="G3P_DH_NAD-dep_N"/>
</dbReference>
<dbReference type="EC" id="1.1.1.8" evidence="11"/>
<dbReference type="GO" id="GO:0005829">
    <property type="term" value="C:cytosol"/>
    <property type="evidence" value="ECO:0007669"/>
    <property type="project" value="TreeGrafter"/>
</dbReference>
<comment type="pathway">
    <text evidence="1">Lipid metabolism.</text>
</comment>
<accession>A0A0L0C6L0</accession>
<evidence type="ECO:0000256" key="6">
    <source>
        <dbReference type="ARBA" id="ARBA00023027"/>
    </source>
</evidence>
<dbReference type="InterPro" id="IPR006168">
    <property type="entry name" value="G3P_DH_NAD-dep"/>
</dbReference>
<evidence type="ECO:0000256" key="4">
    <source>
        <dbReference type="ARBA" id="ARBA00011738"/>
    </source>
</evidence>
<dbReference type="Pfam" id="PF01210">
    <property type="entry name" value="NAD_Gly3P_dh_N"/>
    <property type="match status" value="1"/>
</dbReference>
<dbReference type="GO" id="GO:0005975">
    <property type="term" value="P:carbohydrate metabolic process"/>
    <property type="evidence" value="ECO:0007669"/>
    <property type="project" value="InterPro"/>
</dbReference>
<dbReference type="SUPFAM" id="SSF48179">
    <property type="entry name" value="6-phosphogluconate dehydrogenase C-terminal domain-like"/>
    <property type="match status" value="1"/>
</dbReference>
<proteinExistence type="inferred from homology"/>
<dbReference type="NCBIfam" id="TIGR03376">
    <property type="entry name" value="glycerol3P_DH"/>
    <property type="match status" value="1"/>
</dbReference>
<keyword evidence="15" id="KW-1185">Reference proteome</keyword>
<evidence type="ECO:0000259" key="13">
    <source>
        <dbReference type="Pfam" id="PF07479"/>
    </source>
</evidence>
<comment type="caution">
    <text evidence="14">The sequence shown here is derived from an EMBL/GenBank/DDBJ whole genome shotgun (WGS) entry which is preliminary data.</text>
</comment>
<evidence type="ECO:0000313" key="14">
    <source>
        <dbReference type="EMBL" id="KNC27905.1"/>
    </source>
</evidence>
<evidence type="ECO:0000259" key="12">
    <source>
        <dbReference type="Pfam" id="PF01210"/>
    </source>
</evidence>
<feature type="binding site" evidence="9">
    <location>
        <position position="269"/>
    </location>
    <ligand>
        <name>NAD(+)</name>
        <dbReference type="ChEBI" id="CHEBI:57540"/>
    </ligand>
</feature>
<dbReference type="Gene3D" id="3.40.50.720">
    <property type="entry name" value="NAD(P)-binding Rossmann-like Domain"/>
    <property type="match status" value="1"/>
</dbReference>
<reference evidence="14 15" key="1">
    <citation type="journal article" date="2015" name="Nat. Commun.">
        <title>Lucilia cuprina genome unlocks parasitic fly biology to underpin future interventions.</title>
        <authorList>
            <person name="Anstead C.A."/>
            <person name="Korhonen P.K."/>
            <person name="Young N.D."/>
            <person name="Hall R.S."/>
            <person name="Jex A.R."/>
            <person name="Murali S.C."/>
            <person name="Hughes D.S."/>
            <person name="Lee S.F."/>
            <person name="Perry T."/>
            <person name="Stroehlein A.J."/>
            <person name="Ansell B.R."/>
            <person name="Breugelmans B."/>
            <person name="Hofmann A."/>
            <person name="Qu J."/>
            <person name="Dugan S."/>
            <person name="Lee S.L."/>
            <person name="Chao H."/>
            <person name="Dinh H."/>
            <person name="Han Y."/>
            <person name="Doddapaneni H.V."/>
            <person name="Worley K.C."/>
            <person name="Muzny D.M."/>
            <person name="Ioannidis P."/>
            <person name="Waterhouse R.M."/>
            <person name="Zdobnov E.M."/>
            <person name="James P.J."/>
            <person name="Bagnall N.H."/>
            <person name="Kotze A.C."/>
            <person name="Gibbs R.A."/>
            <person name="Richards S."/>
            <person name="Batterham P."/>
            <person name="Gasser R.B."/>
        </authorList>
    </citation>
    <scope>NUCLEOTIDE SEQUENCE [LARGE SCALE GENOMIC DNA]</scope>
    <source>
        <strain evidence="14 15">LS</strain>
        <tissue evidence="14">Full body</tissue>
    </source>
</reference>
<dbReference type="OMA" id="TERPYEE"/>
<name>A0A0L0C6L0_LUCCU</name>
<dbReference type="GO" id="GO:0141152">
    <property type="term" value="F:glycerol-3-phosphate dehydrogenase (NAD+) activity"/>
    <property type="evidence" value="ECO:0007669"/>
    <property type="project" value="UniProtKB-UniRule"/>
</dbReference>
<dbReference type="InterPro" id="IPR006109">
    <property type="entry name" value="G3P_DH_NAD-dep_C"/>
</dbReference>
<dbReference type="UniPathway" id="UPA00086"/>
<evidence type="ECO:0000256" key="2">
    <source>
        <dbReference type="ARBA" id="ARBA00005192"/>
    </source>
</evidence>
<evidence type="ECO:0000256" key="1">
    <source>
        <dbReference type="ARBA" id="ARBA00005189"/>
    </source>
</evidence>
<dbReference type="PRINTS" id="PR00077">
    <property type="entry name" value="GPDHDRGNASE"/>
</dbReference>
<gene>
    <name evidence="14" type="ORF">FF38_06139</name>
</gene>
<dbReference type="Gene3D" id="1.10.1040.10">
    <property type="entry name" value="N-(1-d-carboxylethyl)-l-norvaline Dehydrogenase, domain 2"/>
    <property type="match status" value="1"/>
</dbReference>
<dbReference type="InterPro" id="IPR013328">
    <property type="entry name" value="6PGD_dom2"/>
</dbReference>
<organism evidence="14 15">
    <name type="scientific">Lucilia cuprina</name>
    <name type="common">Green bottle fly</name>
    <name type="synonym">Australian sheep blowfly</name>
    <dbReference type="NCBI Taxonomy" id="7375"/>
    <lineage>
        <taxon>Eukaryota</taxon>
        <taxon>Metazoa</taxon>
        <taxon>Ecdysozoa</taxon>
        <taxon>Arthropoda</taxon>
        <taxon>Hexapoda</taxon>
        <taxon>Insecta</taxon>
        <taxon>Pterygota</taxon>
        <taxon>Neoptera</taxon>
        <taxon>Endopterygota</taxon>
        <taxon>Diptera</taxon>
        <taxon>Brachycera</taxon>
        <taxon>Muscomorpha</taxon>
        <taxon>Oestroidea</taxon>
        <taxon>Calliphoridae</taxon>
        <taxon>Luciliinae</taxon>
        <taxon>Lucilia</taxon>
    </lineage>
</organism>
<dbReference type="OrthoDB" id="10263760at2759"/>
<dbReference type="GO" id="GO:0051287">
    <property type="term" value="F:NAD binding"/>
    <property type="evidence" value="ECO:0007669"/>
    <property type="project" value="UniProtKB-UniRule"/>
</dbReference>
<dbReference type="GO" id="GO:0042803">
    <property type="term" value="F:protein homodimerization activity"/>
    <property type="evidence" value="ECO:0007669"/>
    <property type="project" value="InterPro"/>
</dbReference>
<dbReference type="InterPro" id="IPR017751">
    <property type="entry name" value="G3P_DH_NAD-dep_euk"/>
</dbReference>
<evidence type="ECO:0000313" key="15">
    <source>
        <dbReference type="Proteomes" id="UP000037069"/>
    </source>
</evidence>
<feature type="binding site" evidence="9">
    <location>
        <position position="154"/>
    </location>
    <ligand>
        <name>NAD(+)</name>
        <dbReference type="ChEBI" id="CHEBI:57540"/>
    </ligand>
</feature>
<dbReference type="InterPro" id="IPR008927">
    <property type="entry name" value="6-PGluconate_DH-like_C_sf"/>
</dbReference>
<dbReference type="AlphaFoldDB" id="A0A0L0C6L0"/>
<dbReference type="GO" id="GO:0006650">
    <property type="term" value="P:glycerophospholipid metabolic process"/>
    <property type="evidence" value="ECO:0007669"/>
    <property type="project" value="UniProtKB-UniPathway"/>
</dbReference>